<evidence type="ECO:0000256" key="6">
    <source>
        <dbReference type="ARBA" id="ARBA00022723"/>
    </source>
</evidence>
<dbReference type="GO" id="GO:0050660">
    <property type="term" value="F:flavin adenine dinucleotide binding"/>
    <property type="evidence" value="ECO:0007669"/>
    <property type="project" value="TreeGrafter"/>
</dbReference>
<feature type="transmembrane region" description="Helical" evidence="13">
    <location>
        <begin position="179"/>
        <end position="200"/>
    </location>
</feature>
<evidence type="ECO:0000313" key="15">
    <source>
        <dbReference type="EMBL" id="OJF11580.1"/>
    </source>
</evidence>
<dbReference type="CDD" id="cd06198">
    <property type="entry name" value="FNR_like_3"/>
    <property type="match status" value="1"/>
</dbReference>
<keyword evidence="4 13" id="KW-0812">Transmembrane</keyword>
<dbReference type="InterPro" id="IPR050415">
    <property type="entry name" value="MRET"/>
</dbReference>
<evidence type="ECO:0000256" key="12">
    <source>
        <dbReference type="ARBA" id="ARBA00023136"/>
    </source>
</evidence>
<dbReference type="RefSeq" id="WP_071807917.1">
    <property type="nucleotide sequence ID" value="NZ_MEIA01000301.1"/>
</dbReference>
<reference evidence="15 16" key="1">
    <citation type="submission" date="2016-09" db="EMBL/GenBank/DDBJ databases">
        <title>Couchioplanes caeruleus draft genome sequence.</title>
        <authorList>
            <person name="Sheehan J."/>
            <person name="Caffrey P."/>
        </authorList>
    </citation>
    <scope>NUCLEOTIDE SEQUENCE [LARGE SCALE GENOMIC DNA]</scope>
    <source>
        <strain evidence="15 16">DSM 43634</strain>
    </source>
</reference>
<dbReference type="Pfam" id="PF00175">
    <property type="entry name" value="NAD_binding_1"/>
    <property type="match status" value="1"/>
</dbReference>
<dbReference type="PRINTS" id="PR00410">
    <property type="entry name" value="PHEHYDRXLASE"/>
</dbReference>
<dbReference type="InterPro" id="IPR013112">
    <property type="entry name" value="FAD-bd_8"/>
</dbReference>
<evidence type="ECO:0000313" key="16">
    <source>
        <dbReference type="Proteomes" id="UP000182486"/>
    </source>
</evidence>
<comment type="caution">
    <text evidence="15">The sequence shown here is derived from an EMBL/GenBank/DDBJ whole genome shotgun (WGS) entry which is preliminary data.</text>
</comment>
<feature type="transmembrane region" description="Helical" evidence="13">
    <location>
        <begin position="76"/>
        <end position="99"/>
    </location>
</feature>
<evidence type="ECO:0000256" key="7">
    <source>
        <dbReference type="ARBA" id="ARBA00022827"/>
    </source>
</evidence>
<dbReference type="SFLD" id="SFLDG01168">
    <property type="entry name" value="Ferric_reductase_subgroup_(FRE"/>
    <property type="match status" value="1"/>
</dbReference>
<dbReference type="GO" id="GO:0016020">
    <property type="term" value="C:membrane"/>
    <property type="evidence" value="ECO:0007669"/>
    <property type="project" value="UniProtKB-SubCell"/>
</dbReference>
<dbReference type="GO" id="GO:0016491">
    <property type="term" value="F:oxidoreductase activity"/>
    <property type="evidence" value="ECO:0007669"/>
    <property type="project" value="UniProtKB-KW"/>
</dbReference>
<dbReference type="InterPro" id="IPR039261">
    <property type="entry name" value="FNR_nucleotide-bd"/>
</dbReference>
<dbReference type="PROSITE" id="PS51384">
    <property type="entry name" value="FAD_FR"/>
    <property type="match status" value="1"/>
</dbReference>
<keyword evidence="3" id="KW-0285">Flavoprotein</keyword>
<accession>A0A1K0GKQ5</accession>
<evidence type="ECO:0000256" key="11">
    <source>
        <dbReference type="ARBA" id="ARBA00023014"/>
    </source>
</evidence>
<keyword evidence="10" id="KW-0408">Iron</keyword>
<keyword evidence="12 13" id="KW-0472">Membrane</keyword>
<protein>
    <submittedName>
        <fullName evidence="15">Oxidoreductase</fullName>
    </submittedName>
</protein>
<keyword evidence="11" id="KW-0411">Iron-sulfur</keyword>
<dbReference type="SFLD" id="SFLDS00052">
    <property type="entry name" value="Ferric_Reductase_Domain"/>
    <property type="match status" value="1"/>
</dbReference>
<organism evidence="15 16">
    <name type="scientific">Couchioplanes caeruleus subsp. caeruleus</name>
    <dbReference type="NCBI Taxonomy" id="56427"/>
    <lineage>
        <taxon>Bacteria</taxon>
        <taxon>Bacillati</taxon>
        <taxon>Actinomycetota</taxon>
        <taxon>Actinomycetes</taxon>
        <taxon>Micromonosporales</taxon>
        <taxon>Micromonosporaceae</taxon>
        <taxon>Couchioplanes</taxon>
    </lineage>
</organism>
<dbReference type="Pfam" id="PF01794">
    <property type="entry name" value="Ferric_reduct"/>
    <property type="match status" value="1"/>
</dbReference>
<feature type="transmembrane region" description="Helical" evidence="13">
    <location>
        <begin position="147"/>
        <end position="167"/>
    </location>
</feature>
<feature type="transmembrane region" description="Helical" evidence="13">
    <location>
        <begin position="32"/>
        <end position="55"/>
    </location>
</feature>
<feature type="domain" description="FAD-binding FR-type" evidence="14">
    <location>
        <begin position="205"/>
        <end position="305"/>
    </location>
</feature>
<evidence type="ECO:0000256" key="9">
    <source>
        <dbReference type="ARBA" id="ARBA00023002"/>
    </source>
</evidence>
<dbReference type="Gene3D" id="2.40.30.10">
    <property type="entry name" value="Translation factors"/>
    <property type="match status" value="1"/>
</dbReference>
<evidence type="ECO:0000256" key="8">
    <source>
        <dbReference type="ARBA" id="ARBA00022989"/>
    </source>
</evidence>
<dbReference type="Proteomes" id="UP000182486">
    <property type="component" value="Unassembled WGS sequence"/>
</dbReference>
<dbReference type="InterPro" id="IPR017927">
    <property type="entry name" value="FAD-bd_FR_type"/>
</dbReference>
<dbReference type="PANTHER" id="PTHR47354">
    <property type="entry name" value="NADH OXIDOREDUCTASE HCR"/>
    <property type="match status" value="1"/>
</dbReference>
<name>A0A1K0GKQ5_9ACTN</name>
<keyword evidence="7" id="KW-0274">FAD</keyword>
<keyword evidence="16" id="KW-1185">Reference proteome</keyword>
<dbReference type="AlphaFoldDB" id="A0A1K0GKQ5"/>
<dbReference type="EMBL" id="MEIA01000301">
    <property type="protein sequence ID" value="OJF11580.1"/>
    <property type="molecule type" value="Genomic_DNA"/>
</dbReference>
<dbReference type="InterPro" id="IPR013130">
    <property type="entry name" value="Fe3_Rdtase_TM_dom"/>
</dbReference>
<dbReference type="InterPro" id="IPR001433">
    <property type="entry name" value="OxRdtase_FAD/NAD-bd"/>
</dbReference>
<keyword evidence="8 13" id="KW-1133">Transmembrane helix</keyword>
<dbReference type="PANTHER" id="PTHR47354:SF8">
    <property type="entry name" value="1,2-PHENYLACETYL-COA EPOXIDASE, SUBUNIT E"/>
    <property type="match status" value="1"/>
</dbReference>
<evidence type="ECO:0000256" key="2">
    <source>
        <dbReference type="ARBA" id="ARBA00004141"/>
    </source>
</evidence>
<gene>
    <name evidence="15" type="ORF">BG844_25515</name>
</gene>
<dbReference type="SUPFAM" id="SSF52343">
    <property type="entry name" value="Ferredoxin reductase-like, C-terminal NADP-linked domain"/>
    <property type="match status" value="1"/>
</dbReference>
<feature type="transmembrane region" description="Helical" evidence="13">
    <location>
        <begin position="111"/>
        <end position="135"/>
    </location>
</feature>
<sequence length="433" mass="47591">MRTVQLFWGLVLLNVAVVWTLFFTIAPEPKHALVGVGQFLGLHAALLMILQLTLVARLPWLDRRVGMDRLTSWHRWTGFTLFWVVLLHPLFVMAGYAAVSHSSTWQQFRNLAGMLGSLVGMIALVVVVVAAAASLRSVRRRLQYETWHAVHVLLYAAVALVLVHQLFEVSAFTAAPVATAYWWALWVFALGALLVGRIAMPLWRNARHRLRVAAVVPESDDVVSVHISGRDLDRLPARAGQFFIWRFPGYARWWQANPFSLSAAPDGRTLRLTAKAVGGASAALRHVPVGSRVFAEGPYGAFTSLRRTRDKTLLVAGGVGVTPIRALLEELSGDVVVLYRVHSRADAVLLAELESLAHERGARVHLLAGRTGAGSPPFAPFAPDNLATTVPDVAERDIFVCGPPPMTEAVIRALRALKVPRSQIHAERFRLAA</sequence>
<evidence type="ECO:0000256" key="1">
    <source>
        <dbReference type="ARBA" id="ARBA00001974"/>
    </source>
</evidence>
<comment type="subcellular location">
    <subcellularLocation>
        <location evidence="2">Membrane</location>
        <topology evidence="2">Multi-pass membrane protein</topology>
    </subcellularLocation>
</comment>
<dbReference type="GO" id="GO:0046872">
    <property type="term" value="F:metal ion binding"/>
    <property type="evidence" value="ECO:0007669"/>
    <property type="project" value="UniProtKB-KW"/>
</dbReference>
<dbReference type="Pfam" id="PF08022">
    <property type="entry name" value="FAD_binding_8"/>
    <property type="match status" value="1"/>
</dbReference>
<proteinExistence type="predicted"/>
<comment type="cofactor">
    <cofactor evidence="1">
        <name>FAD</name>
        <dbReference type="ChEBI" id="CHEBI:57692"/>
    </cofactor>
</comment>
<dbReference type="InterPro" id="IPR017938">
    <property type="entry name" value="Riboflavin_synthase-like_b-brl"/>
</dbReference>
<dbReference type="SUPFAM" id="SSF63380">
    <property type="entry name" value="Riboflavin synthase domain-like"/>
    <property type="match status" value="1"/>
</dbReference>
<keyword evidence="9" id="KW-0560">Oxidoreductase</keyword>
<dbReference type="Gene3D" id="3.40.50.80">
    <property type="entry name" value="Nucleotide-binding domain of ferredoxin-NADP reductase (FNR) module"/>
    <property type="match status" value="1"/>
</dbReference>
<evidence type="ECO:0000256" key="4">
    <source>
        <dbReference type="ARBA" id="ARBA00022692"/>
    </source>
</evidence>
<evidence type="ECO:0000256" key="3">
    <source>
        <dbReference type="ARBA" id="ARBA00022630"/>
    </source>
</evidence>
<evidence type="ECO:0000256" key="13">
    <source>
        <dbReference type="SAM" id="Phobius"/>
    </source>
</evidence>
<evidence type="ECO:0000256" key="10">
    <source>
        <dbReference type="ARBA" id="ARBA00023004"/>
    </source>
</evidence>
<dbReference type="GO" id="GO:0051537">
    <property type="term" value="F:2 iron, 2 sulfur cluster binding"/>
    <property type="evidence" value="ECO:0007669"/>
    <property type="project" value="UniProtKB-KW"/>
</dbReference>
<feature type="transmembrane region" description="Helical" evidence="13">
    <location>
        <begin position="7"/>
        <end position="26"/>
    </location>
</feature>
<evidence type="ECO:0000256" key="5">
    <source>
        <dbReference type="ARBA" id="ARBA00022714"/>
    </source>
</evidence>
<evidence type="ECO:0000259" key="14">
    <source>
        <dbReference type="PROSITE" id="PS51384"/>
    </source>
</evidence>
<keyword evidence="5" id="KW-0001">2Fe-2S</keyword>
<keyword evidence="6" id="KW-0479">Metal-binding</keyword>